<dbReference type="Pfam" id="PF25023">
    <property type="entry name" value="TEN_YD-shell"/>
    <property type="match status" value="1"/>
</dbReference>
<dbReference type="InterPro" id="IPR050708">
    <property type="entry name" value="T6SS_VgrG/RHS"/>
</dbReference>
<sequence length="271" mass="30434">MGRRTTKQRLADDRSVLERVDYLWDGPQLVEQVADHVATGWVFELDSYAPIAQMAVQGAVDREFYAIISDLVGTPIEMVNPQTAETVATAAADLWGRTVWHGAAATLLRFPGQIYDTESGLHYNRHRHYDPATGRFLTSDPLGLAPAPNPNSYPHNPISWIDPLGLACRSIWTSTKNRSNVENAFQHWKKHGSEFPEITNSKQYVEKATSFLNNPGTDVLSKVRPNGDIVRFNPLTNEFGVVTRDGVPRTYYKPNPAQHEQPTNLDYFNAQ</sequence>
<proteinExistence type="predicted"/>
<dbReference type="PANTHER" id="PTHR32305:SF15">
    <property type="entry name" value="PROTEIN RHSA-RELATED"/>
    <property type="match status" value="1"/>
</dbReference>
<dbReference type="InterPro" id="IPR056823">
    <property type="entry name" value="TEN-like_YD-shell"/>
</dbReference>
<accession>A0A6G9YPY9</accession>
<dbReference type="PANTHER" id="PTHR32305">
    <property type="match status" value="1"/>
</dbReference>
<dbReference type="RefSeq" id="WP_167477623.1">
    <property type="nucleotide sequence ID" value="NZ_CP046172.1"/>
</dbReference>
<evidence type="ECO:0000313" key="4">
    <source>
        <dbReference type="Proteomes" id="UP000503540"/>
    </source>
</evidence>
<reference evidence="3 4" key="1">
    <citation type="journal article" date="2019" name="ACS Chem. Biol.">
        <title>Identification and Mobilization of a Cryptic Antibiotic Biosynthesis Gene Locus from a Human-Pathogenic Nocardia Isolate.</title>
        <authorList>
            <person name="Herisse M."/>
            <person name="Ishida K."/>
            <person name="Porter J.L."/>
            <person name="Howden B."/>
            <person name="Hertweck C."/>
            <person name="Stinear T.P."/>
            <person name="Pidot S.J."/>
        </authorList>
    </citation>
    <scope>NUCLEOTIDE SEQUENCE [LARGE SCALE GENOMIC DNA]</scope>
    <source>
        <strain evidence="3 4">AUSMDU00012717</strain>
    </source>
</reference>
<dbReference type="EMBL" id="CP046172">
    <property type="protein sequence ID" value="QIS15365.1"/>
    <property type="molecule type" value="Genomic_DNA"/>
</dbReference>
<organism evidence="3 4">
    <name type="scientific">Nocardia arthritidis</name>
    <dbReference type="NCBI Taxonomy" id="228602"/>
    <lineage>
        <taxon>Bacteria</taxon>
        <taxon>Bacillati</taxon>
        <taxon>Actinomycetota</taxon>
        <taxon>Actinomycetes</taxon>
        <taxon>Mycobacteriales</taxon>
        <taxon>Nocardiaceae</taxon>
        <taxon>Nocardia</taxon>
    </lineage>
</organism>
<evidence type="ECO:0000259" key="2">
    <source>
        <dbReference type="Pfam" id="PF25023"/>
    </source>
</evidence>
<dbReference type="Gene3D" id="2.180.10.10">
    <property type="entry name" value="RHS repeat-associated core"/>
    <property type="match status" value="1"/>
</dbReference>
<evidence type="ECO:0000313" key="3">
    <source>
        <dbReference type="EMBL" id="QIS15365.1"/>
    </source>
</evidence>
<name>A0A6G9YPY9_9NOCA</name>
<keyword evidence="1" id="KW-0677">Repeat</keyword>
<dbReference type="Proteomes" id="UP000503540">
    <property type="component" value="Chromosome"/>
</dbReference>
<feature type="domain" description="Teneurin-like YD-shell" evidence="2">
    <location>
        <begin position="62"/>
        <end position="140"/>
    </location>
</feature>
<dbReference type="AlphaFoldDB" id="A0A6G9YPY9"/>
<gene>
    <name evidence="3" type="ORF">F5544_37695</name>
</gene>
<dbReference type="NCBIfam" id="TIGR03696">
    <property type="entry name" value="Rhs_assc_core"/>
    <property type="match status" value="1"/>
</dbReference>
<dbReference type="InterPro" id="IPR022385">
    <property type="entry name" value="Rhs_assc_core"/>
</dbReference>
<protein>
    <recommendedName>
        <fullName evidence="2">Teneurin-like YD-shell domain-containing protein</fullName>
    </recommendedName>
</protein>
<dbReference type="KEGG" id="nah:F5544_37695"/>
<evidence type="ECO:0000256" key="1">
    <source>
        <dbReference type="ARBA" id="ARBA00022737"/>
    </source>
</evidence>
<dbReference type="PRINTS" id="PR00394">
    <property type="entry name" value="RHSPROTEIN"/>
</dbReference>
<keyword evidence="4" id="KW-1185">Reference proteome</keyword>